<evidence type="ECO:0000313" key="13">
    <source>
        <dbReference type="EMBL" id="EJX08635.1"/>
    </source>
</evidence>
<proteinExistence type="inferred from homology"/>
<dbReference type="NCBIfam" id="NF008702">
    <property type="entry name" value="PRK11713.6-1"/>
    <property type="match status" value="1"/>
</dbReference>
<evidence type="ECO:0000259" key="12">
    <source>
        <dbReference type="Pfam" id="PF20260"/>
    </source>
</evidence>
<evidence type="ECO:0000259" key="11">
    <source>
        <dbReference type="Pfam" id="PF04452"/>
    </source>
</evidence>
<comment type="similarity">
    <text evidence="2">Belongs to the RNA methyltransferase RsmE family.</text>
</comment>
<dbReference type="InterPro" id="IPR006700">
    <property type="entry name" value="RsmE"/>
</dbReference>
<protein>
    <recommendedName>
        <fullName evidence="3">16S rRNA (uracil(1498)-N(3))-methyltransferase</fullName>
        <ecNumber evidence="3">2.1.1.193</ecNumber>
    </recommendedName>
</protein>
<keyword evidence="6 13" id="KW-0489">Methyltransferase</keyword>
<dbReference type="PANTHER" id="PTHR30027">
    <property type="entry name" value="RIBOSOMAL RNA SMALL SUBUNIT METHYLTRANSFERASE E"/>
    <property type="match status" value="1"/>
</dbReference>
<evidence type="ECO:0000256" key="9">
    <source>
        <dbReference type="ARBA" id="ARBA00025699"/>
    </source>
</evidence>
<dbReference type="EMBL" id="AMCI01000574">
    <property type="protein sequence ID" value="EJX08635.1"/>
    <property type="molecule type" value="Genomic_DNA"/>
</dbReference>
<dbReference type="InterPro" id="IPR029028">
    <property type="entry name" value="Alpha/beta_knot_MTases"/>
</dbReference>
<evidence type="ECO:0000256" key="1">
    <source>
        <dbReference type="ARBA" id="ARBA00004496"/>
    </source>
</evidence>
<dbReference type="GO" id="GO:0005737">
    <property type="term" value="C:cytoplasm"/>
    <property type="evidence" value="ECO:0007669"/>
    <property type="project" value="UniProtKB-SubCell"/>
</dbReference>
<keyword evidence="7 13" id="KW-0808">Transferase</keyword>
<dbReference type="EC" id="2.1.1.193" evidence="3"/>
<dbReference type="SUPFAM" id="SSF88697">
    <property type="entry name" value="PUA domain-like"/>
    <property type="match status" value="1"/>
</dbReference>
<organism evidence="13">
    <name type="scientific">gut metagenome</name>
    <dbReference type="NCBI Taxonomy" id="749906"/>
    <lineage>
        <taxon>unclassified sequences</taxon>
        <taxon>metagenomes</taxon>
        <taxon>organismal metagenomes</taxon>
    </lineage>
</organism>
<evidence type="ECO:0000256" key="8">
    <source>
        <dbReference type="ARBA" id="ARBA00022691"/>
    </source>
</evidence>
<keyword evidence="5" id="KW-0698">rRNA processing</keyword>
<dbReference type="Gene3D" id="2.40.240.20">
    <property type="entry name" value="Hypothetical PUA domain-like, domain 1"/>
    <property type="match status" value="1"/>
</dbReference>
<dbReference type="InterPro" id="IPR015947">
    <property type="entry name" value="PUA-like_sf"/>
</dbReference>
<reference evidence="13" key="1">
    <citation type="journal article" date="2012" name="PLoS ONE">
        <title>Gene sets for utilization of primary and secondary nutrition supplies in the distal gut of endangered iberian lynx.</title>
        <authorList>
            <person name="Alcaide M."/>
            <person name="Messina E."/>
            <person name="Richter M."/>
            <person name="Bargiela R."/>
            <person name="Peplies J."/>
            <person name="Huws S.A."/>
            <person name="Newbold C.J."/>
            <person name="Golyshin P.N."/>
            <person name="Simon M.A."/>
            <person name="Lopez G."/>
            <person name="Yakimov M.M."/>
            <person name="Ferrer M."/>
        </authorList>
    </citation>
    <scope>NUCLEOTIDE SEQUENCE</scope>
</reference>
<dbReference type="GO" id="GO:0070475">
    <property type="term" value="P:rRNA base methylation"/>
    <property type="evidence" value="ECO:0007669"/>
    <property type="project" value="TreeGrafter"/>
</dbReference>
<feature type="domain" description="Ribosomal RNA small subunit methyltransferase E PUA-like" evidence="12">
    <location>
        <begin position="18"/>
        <end position="60"/>
    </location>
</feature>
<comment type="catalytic activity">
    <reaction evidence="10">
        <text>uridine(1498) in 16S rRNA + S-adenosyl-L-methionine = N(3)-methyluridine(1498) in 16S rRNA + S-adenosyl-L-homocysteine + H(+)</text>
        <dbReference type="Rhea" id="RHEA:42920"/>
        <dbReference type="Rhea" id="RHEA-COMP:10283"/>
        <dbReference type="Rhea" id="RHEA-COMP:10284"/>
        <dbReference type="ChEBI" id="CHEBI:15378"/>
        <dbReference type="ChEBI" id="CHEBI:57856"/>
        <dbReference type="ChEBI" id="CHEBI:59789"/>
        <dbReference type="ChEBI" id="CHEBI:65315"/>
        <dbReference type="ChEBI" id="CHEBI:74502"/>
        <dbReference type="EC" id="2.1.1.193"/>
    </reaction>
</comment>
<feature type="domain" description="Ribosomal RNA small subunit methyltransferase E methyltransferase" evidence="11">
    <location>
        <begin position="77"/>
        <end position="231"/>
    </location>
</feature>
<comment type="function">
    <text evidence="9">Specifically methylates the N3 position of the uracil ring of uridine 1498 (m3U1498) in 16S rRNA. Acts on the fully assembled 30S ribosomal subunit.</text>
</comment>
<dbReference type="InterPro" id="IPR029026">
    <property type="entry name" value="tRNA_m1G_MTases_N"/>
</dbReference>
<dbReference type="InterPro" id="IPR046887">
    <property type="entry name" value="RsmE_PUA-like"/>
</dbReference>
<dbReference type="InterPro" id="IPR046886">
    <property type="entry name" value="RsmE_MTase_dom"/>
</dbReference>
<comment type="caution">
    <text evidence="13">The sequence shown here is derived from an EMBL/GenBank/DDBJ whole genome shotgun (WGS) entry which is preliminary data.</text>
</comment>
<evidence type="ECO:0000256" key="5">
    <source>
        <dbReference type="ARBA" id="ARBA00022552"/>
    </source>
</evidence>
<evidence type="ECO:0000256" key="10">
    <source>
        <dbReference type="ARBA" id="ARBA00047944"/>
    </source>
</evidence>
<dbReference type="AlphaFoldDB" id="J9H4D9"/>
<name>J9H4D9_9ZZZZ</name>
<evidence type="ECO:0000256" key="3">
    <source>
        <dbReference type="ARBA" id="ARBA00012328"/>
    </source>
</evidence>
<gene>
    <name evidence="13" type="ORF">EVA_03258</name>
</gene>
<dbReference type="NCBIfam" id="TIGR00046">
    <property type="entry name" value="RsmE family RNA methyltransferase"/>
    <property type="match status" value="1"/>
</dbReference>
<dbReference type="CDD" id="cd18084">
    <property type="entry name" value="RsmE-like"/>
    <property type="match status" value="1"/>
</dbReference>
<dbReference type="Gene3D" id="3.40.1280.10">
    <property type="match status" value="1"/>
</dbReference>
<evidence type="ECO:0000256" key="4">
    <source>
        <dbReference type="ARBA" id="ARBA00022490"/>
    </source>
</evidence>
<keyword evidence="4" id="KW-0963">Cytoplasm</keyword>
<dbReference type="GO" id="GO:0070042">
    <property type="term" value="F:rRNA (uridine-N3-)-methyltransferase activity"/>
    <property type="evidence" value="ECO:0007669"/>
    <property type="project" value="TreeGrafter"/>
</dbReference>
<evidence type="ECO:0000256" key="6">
    <source>
        <dbReference type="ARBA" id="ARBA00022603"/>
    </source>
</evidence>
<sequence length="238" mass="26476">MKEVHLFLAPDIETTHELPAEEAAHAVRVLRMKEGDEVLVTDGKGHFFDGEISTASPKHCGILLNACHEAEALWKGKIHLAVAPTKMMDRMEWFAEKATEIGFNQLTFLLCKNSERKVIKTERIQKIVAAATKQSHKAWLPEVAEMTAFEKFIRQPFEGQKFIAHCWSDPSEMPFLGDVVQSEGDALILIGPEGDFSQEEVKMAEAAGFQAISLGKSRLRTETAALVAVHLAHLAKRC</sequence>
<dbReference type="SUPFAM" id="SSF75217">
    <property type="entry name" value="alpha/beta knot"/>
    <property type="match status" value="1"/>
</dbReference>
<dbReference type="Pfam" id="PF04452">
    <property type="entry name" value="Methyltrans_RNA"/>
    <property type="match status" value="1"/>
</dbReference>
<comment type="subcellular location">
    <subcellularLocation>
        <location evidence="1">Cytoplasm</location>
    </subcellularLocation>
</comment>
<keyword evidence="8" id="KW-0949">S-adenosyl-L-methionine</keyword>
<dbReference type="Pfam" id="PF20260">
    <property type="entry name" value="PUA_4"/>
    <property type="match status" value="1"/>
</dbReference>
<dbReference type="PANTHER" id="PTHR30027:SF3">
    <property type="entry name" value="16S RRNA (URACIL(1498)-N(3))-METHYLTRANSFERASE"/>
    <property type="match status" value="1"/>
</dbReference>
<dbReference type="PIRSF" id="PIRSF015601">
    <property type="entry name" value="MTase_slr0722"/>
    <property type="match status" value="1"/>
</dbReference>
<evidence type="ECO:0000256" key="7">
    <source>
        <dbReference type="ARBA" id="ARBA00022679"/>
    </source>
</evidence>
<accession>J9H4D9</accession>
<evidence type="ECO:0000256" key="2">
    <source>
        <dbReference type="ARBA" id="ARBA00005528"/>
    </source>
</evidence>